<dbReference type="Gene3D" id="3.90.79.10">
    <property type="entry name" value="Nucleoside Triphosphate Pyrophosphohydrolase"/>
    <property type="match status" value="1"/>
</dbReference>
<comment type="caution">
    <text evidence="3">The sequence shown here is derived from an EMBL/GenBank/DDBJ whole genome shotgun (WGS) entry which is preliminary data.</text>
</comment>
<accession>A0AAV9XS69</accession>
<keyword evidence="4" id="KW-1185">Reference proteome</keyword>
<organism evidence="3 4">
    <name type="scientific">Orbilia ellipsospora</name>
    <dbReference type="NCBI Taxonomy" id="2528407"/>
    <lineage>
        <taxon>Eukaryota</taxon>
        <taxon>Fungi</taxon>
        <taxon>Dikarya</taxon>
        <taxon>Ascomycota</taxon>
        <taxon>Pezizomycotina</taxon>
        <taxon>Orbiliomycetes</taxon>
        <taxon>Orbiliales</taxon>
        <taxon>Orbiliaceae</taxon>
        <taxon>Orbilia</taxon>
    </lineage>
</organism>
<evidence type="ECO:0000313" key="4">
    <source>
        <dbReference type="Proteomes" id="UP001365542"/>
    </source>
</evidence>
<proteinExistence type="predicted"/>
<dbReference type="InterPro" id="IPR051325">
    <property type="entry name" value="Nudix_hydrolase_domain"/>
</dbReference>
<dbReference type="AlphaFoldDB" id="A0AAV9XS69"/>
<reference evidence="3 4" key="1">
    <citation type="submission" date="2019-10" db="EMBL/GenBank/DDBJ databases">
        <authorList>
            <person name="Palmer J.M."/>
        </authorList>
    </citation>
    <scope>NUCLEOTIDE SEQUENCE [LARGE SCALE GENOMIC DNA]</scope>
    <source>
        <strain evidence="3 4">TWF694</strain>
    </source>
</reference>
<dbReference type="SUPFAM" id="SSF55811">
    <property type="entry name" value="Nudix"/>
    <property type="match status" value="1"/>
</dbReference>
<dbReference type="EMBL" id="JAVHJO010000001">
    <property type="protein sequence ID" value="KAK6543787.1"/>
    <property type="molecule type" value="Genomic_DNA"/>
</dbReference>
<keyword evidence="1" id="KW-0378">Hydrolase</keyword>
<sequence length="187" mass="21224">MSEQIQYPSTSLTESAGTVLFHLPSRTICLLSQTKKPGYSELLLPKGRRNVDESRAAASLRETTEETTYKCSLLPVTLPSRQTLQEEDEDAGDKVRAHENCTESFYMQLRKIGREKDRAKIIWWFVAQVDEEDYEKKKVEGWDGVVKKGLSVEWLGYDDTIAELSYETDVDVVKAAIELVKGVDKVT</sequence>
<evidence type="ECO:0000313" key="3">
    <source>
        <dbReference type="EMBL" id="KAK6543787.1"/>
    </source>
</evidence>
<dbReference type="InterPro" id="IPR015797">
    <property type="entry name" value="NUDIX_hydrolase-like_dom_sf"/>
</dbReference>
<dbReference type="GO" id="GO:0006754">
    <property type="term" value="P:ATP biosynthetic process"/>
    <property type="evidence" value="ECO:0007669"/>
    <property type="project" value="TreeGrafter"/>
</dbReference>
<evidence type="ECO:0000259" key="2">
    <source>
        <dbReference type="PROSITE" id="PS51462"/>
    </source>
</evidence>
<feature type="domain" description="Nudix hydrolase" evidence="2">
    <location>
        <begin position="11"/>
        <end position="178"/>
    </location>
</feature>
<dbReference type="PANTHER" id="PTHR21340">
    <property type="entry name" value="DIADENOSINE 5,5-P1,P4-TETRAPHOSPHATE PYROPHOSPHOHYDROLASE MUTT"/>
    <property type="match status" value="1"/>
</dbReference>
<evidence type="ECO:0000256" key="1">
    <source>
        <dbReference type="ARBA" id="ARBA00022801"/>
    </source>
</evidence>
<dbReference type="PANTHER" id="PTHR21340:SF0">
    <property type="entry name" value="BIS(5'-NUCLEOSYL)-TETRAPHOSPHATASE [ASYMMETRICAL]"/>
    <property type="match status" value="1"/>
</dbReference>
<gene>
    <name evidence="3" type="ORF">TWF694_000519</name>
</gene>
<protein>
    <recommendedName>
        <fullName evidence="2">Nudix hydrolase domain-containing protein</fullName>
    </recommendedName>
</protein>
<name>A0AAV9XS69_9PEZI</name>
<dbReference type="GO" id="GO:0004081">
    <property type="term" value="F:bis(5'-nucleosyl)-tetraphosphatase (asymmetrical) activity"/>
    <property type="evidence" value="ECO:0007669"/>
    <property type="project" value="TreeGrafter"/>
</dbReference>
<dbReference type="GO" id="GO:0006167">
    <property type="term" value="P:AMP biosynthetic process"/>
    <property type="evidence" value="ECO:0007669"/>
    <property type="project" value="TreeGrafter"/>
</dbReference>
<dbReference type="InterPro" id="IPR000086">
    <property type="entry name" value="NUDIX_hydrolase_dom"/>
</dbReference>
<dbReference type="Proteomes" id="UP001365542">
    <property type="component" value="Unassembled WGS sequence"/>
</dbReference>
<dbReference type="PROSITE" id="PS51462">
    <property type="entry name" value="NUDIX"/>
    <property type="match status" value="1"/>
</dbReference>